<reference evidence="1" key="1">
    <citation type="submission" date="2021-03" db="EMBL/GenBank/DDBJ databases">
        <title>Genomic Encyclopedia of Type Strains, Phase IV (KMG-IV): sequencing the most valuable type-strain genomes for metagenomic binning, comparative biology and taxonomic classification.</title>
        <authorList>
            <person name="Goeker M."/>
        </authorList>
    </citation>
    <scope>NUCLEOTIDE SEQUENCE</scope>
    <source>
        <strain evidence="1">DSM 18131</strain>
    </source>
</reference>
<evidence type="ECO:0000313" key="2">
    <source>
        <dbReference type="Proteomes" id="UP000823773"/>
    </source>
</evidence>
<protein>
    <submittedName>
        <fullName evidence="1">Succinyl-diaminopimelate desuccinylase</fullName>
        <ecNumber evidence="1">3.5.1.18</ecNumber>
    </submittedName>
</protein>
<sequence>MTSTDPIANLATLIRCPSVTPAEGGALSTLEAMLKPLGFAVDRVTATDANTPDIENLYARLGNDGPHLMFAGHTDVVPVGDENAWTHGPFSADIAGGEMYGRGAVDMKGGIACFVAAVARHIQKHGPPKGSVSFLITGDEEGPAINGTTKLLDWAAAKGERWDACLVGEPTNPDRLGDMIKIGRRGSLSGRITVNGVQGHAAYPHLADSPVRGILQLTQALMDPPFDNGTENFQPSNLEVTTIDVGNGAVNVIPAKASAAFNIRFNDTWTADSLMAEIIARLDRAAADGALRPGRDPVRYELTWNERPSHVFLTRNNALISSLSGAVEAVTGQQPKLSTTGGTSDARFIKDYCPVVEFGLVGQTMHMVDERVAVADLETLTQIYETFILSWFGHAAA</sequence>
<evidence type="ECO:0000313" key="1">
    <source>
        <dbReference type="EMBL" id="MBP1871052.1"/>
    </source>
</evidence>
<name>A0ACC5SQC7_ENSAD</name>
<comment type="caution">
    <text evidence="1">The sequence shown here is derived from an EMBL/GenBank/DDBJ whole genome shotgun (WGS) entry which is preliminary data.</text>
</comment>
<dbReference type="Proteomes" id="UP000823773">
    <property type="component" value="Unassembled WGS sequence"/>
</dbReference>
<keyword evidence="2" id="KW-1185">Reference proteome</keyword>
<dbReference type="EMBL" id="JAGGJR010000001">
    <property type="protein sequence ID" value="MBP1871052.1"/>
    <property type="molecule type" value="Genomic_DNA"/>
</dbReference>
<gene>
    <name evidence="1" type="ORF">J2Z19_000749</name>
</gene>
<proteinExistence type="predicted"/>
<dbReference type="EC" id="3.5.1.18" evidence="1"/>
<accession>A0ACC5SQC7</accession>
<organism evidence="1 2">
    <name type="scientific">Ensifer adhaerens</name>
    <name type="common">Sinorhizobium morelense</name>
    <dbReference type="NCBI Taxonomy" id="106592"/>
    <lineage>
        <taxon>Bacteria</taxon>
        <taxon>Pseudomonadati</taxon>
        <taxon>Pseudomonadota</taxon>
        <taxon>Alphaproteobacteria</taxon>
        <taxon>Hyphomicrobiales</taxon>
        <taxon>Rhizobiaceae</taxon>
        <taxon>Sinorhizobium/Ensifer group</taxon>
        <taxon>Ensifer</taxon>
    </lineage>
</organism>
<keyword evidence="1" id="KW-0378">Hydrolase</keyword>